<evidence type="ECO:0000313" key="2">
    <source>
        <dbReference type="Proteomes" id="UP000324222"/>
    </source>
</evidence>
<gene>
    <name evidence="1" type="primary">DCAF5</name>
    <name evidence="1" type="ORF">E2C01_070898</name>
</gene>
<dbReference type="OrthoDB" id="5573735at2759"/>
<dbReference type="Proteomes" id="UP000324222">
    <property type="component" value="Unassembled WGS sequence"/>
</dbReference>
<accession>A0A5B7I6P3</accession>
<keyword evidence="2" id="KW-1185">Reference proteome</keyword>
<name>A0A5B7I6P3_PORTR</name>
<organism evidence="1 2">
    <name type="scientific">Portunus trituberculatus</name>
    <name type="common">Swimming crab</name>
    <name type="synonym">Neptunus trituberculatus</name>
    <dbReference type="NCBI Taxonomy" id="210409"/>
    <lineage>
        <taxon>Eukaryota</taxon>
        <taxon>Metazoa</taxon>
        <taxon>Ecdysozoa</taxon>
        <taxon>Arthropoda</taxon>
        <taxon>Crustacea</taxon>
        <taxon>Multicrustacea</taxon>
        <taxon>Malacostraca</taxon>
        <taxon>Eumalacostraca</taxon>
        <taxon>Eucarida</taxon>
        <taxon>Decapoda</taxon>
        <taxon>Pleocyemata</taxon>
        <taxon>Brachyura</taxon>
        <taxon>Eubrachyura</taxon>
        <taxon>Portunoidea</taxon>
        <taxon>Portunidae</taxon>
        <taxon>Portuninae</taxon>
        <taxon>Portunus</taxon>
    </lineage>
</organism>
<dbReference type="EMBL" id="VSRR010043502">
    <property type="protein sequence ID" value="MPC76484.1"/>
    <property type="molecule type" value="Genomic_DNA"/>
</dbReference>
<evidence type="ECO:0000313" key="1">
    <source>
        <dbReference type="EMBL" id="MPC76484.1"/>
    </source>
</evidence>
<reference evidence="1 2" key="1">
    <citation type="submission" date="2019-05" db="EMBL/GenBank/DDBJ databases">
        <title>Another draft genome of Portunus trituberculatus and its Hox gene families provides insights of decapod evolution.</title>
        <authorList>
            <person name="Jeong J.-H."/>
            <person name="Song I."/>
            <person name="Kim S."/>
            <person name="Choi T."/>
            <person name="Kim D."/>
            <person name="Ryu S."/>
            <person name="Kim W."/>
        </authorList>
    </citation>
    <scope>NUCLEOTIDE SEQUENCE [LARGE SCALE GENOMIC DNA]</scope>
    <source>
        <tissue evidence="1">Muscle</tissue>
    </source>
</reference>
<protein>
    <submittedName>
        <fullName evidence="1">DDB1-and CUL4-associated factor 5</fullName>
    </submittedName>
</protein>
<comment type="caution">
    <text evidence="1">The sequence shown here is derived from an EMBL/GenBank/DDBJ whole genome shotgun (WGS) entry which is preliminary data.</text>
</comment>
<sequence>MKVSGRISELSSCSIRYLELRTYHSARPDWCSSVASSSFLSRRLNASKNLYSKDLYAHYGCVNAIEFSNEGDLLVSGKNIFAQ</sequence>
<proteinExistence type="predicted"/>
<dbReference type="AlphaFoldDB" id="A0A5B7I6P3"/>